<evidence type="ECO:0000256" key="1">
    <source>
        <dbReference type="SAM" id="Phobius"/>
    </source>
</evidence>
<protein>
    <submittedName>
        <fullName evidence="2">Uncharacterized protein</fullName>
    </submittedName>
</protein>
<keyword evidence="1" id="KW-1133">Transmembrane helix</keyword>
<gene>
    <name evidence="2" type="ORF">HNP32_002381</name>
</gene>
<evidence type="ECO:0000313" key="2">
    <source>
        <dbReference type="EMBL" id="MBB4798637.1"/>
    </source>
</evidence>
<keyword evidence="1" id="KW-0472">Membrane</keyword>
<comment type="caution">
    <text evidence="2">The sequence shown here is derived from an EMBL/GenBank/DDBJ whole genome shotgun (WGS) entry which is preliminary data.</text>
</comment>
<keyword evidence="1" id="KW-0812">Transmembrane</keyword>
<dbReference type="Proteomes" id="UP000539957">
    <property type="component" value="Unassembled WGS sequence"/>
</dbReference>
<dbReference type="AlphaFoldDB" id="A0A7W7IQH8"/>
<feature type="transmembrane region" description="Helical" evidence="1">
    <location>
        <begin position="68"/>
        <end position="90"/>
    </location>
</feature>
<reference evidence="2 3" key="1">
    <citation type="submission" date="2020-08" db="EMBL/GenBank/DDBJ databases">
        <title>Functional genomics of gut bacteria from endangered species of beetles.</title>
        <authorList>
            <person name="Carlos-Shanley C."/>
        </authorList>
    </citation>
    <scope>NUCLEOTIDE SEQUENCE [LARGE SCALE GENOMIC DNA]</scope>
    <source>
        <strain evidence="2 3">S00123</strain>
    </source>
</reference>
<keyword evidence="3" id="KW-1185">Reference proteome</keyword>
<evidence type="ECO:0000313" key="3">
    <source>
        <dbReference type="Proteomes" id="UP000539957"/>
    </source>
</evidence>
<organism evidence="2 3">
    <name type="scientific">Brevundimonas bullata</name>
    <dbReference type="NCBI Taxonomy" id="13160"/>
    <lineage>
        <taxon>Bacteria</taxon>
        <taxon>Pseudomonadati</taxon>
        <taxon>Pseudomonadota</taxon>
        <taxon>Alphaproteobacteria</taxon>
        <taxon>Caulobacterales</taxon>
        <taxon>Caulobacteraceae</taxon>
        <taxon>Brevundimonas</taxon>
    </lineage>
</organism>
<sequence length="260" mass="27182">MNVVNERLRSARRKTGAVSSRELARLVGEQEQGLPQENRTKLIGIEGGALGDHPSEPRPAGGAWASKVWRPAMVVGVLIAASIAALVAAVSDKPESKAPVLPLPAANGVGAGSHWQVMSLSSRVPAITYLVPSSQSPGAYTPTVILSCESVSIGVSVRGFDPANSWPQPALETRIGSAERTGSPEVSGAGEKAMLGYGFAIADEVLEPLALGAPISFKFNGTTMDVPIIPEEIRTQFVERCGALVHPGMRKRGAAGVRVY</sequence>
<proteinExistence type="predicted"/>
<name>A0A7W7IQH8_9CAUL</name>
<accession>A0A7W7IQH8</accession>
<dbReference type="EMBL" id="JACHKY010000003">
    <property type="protein sequence ID" value="MBB4798637.1"/>
    <property type="molecule type" value="Genomic_DNA"/>
</dbReference>